<dbReference type="OrthoDB" id="1923595at2759"/>
<gene>
    <name evidence="3" type="primary">LOC113461576</name>
</gene>
<dbReference type="Pfam" id="PF13952">
    <property type="entry name" value="DUF4216"/>
    <property type="match status" value="1"/>
</dbReference>
<name>A0A8B8ZID3_PHODC</name>
<dbReference type="InterPro" id="IPR025312">
    <property type="entry name" value="DUF4216"/>
</dbReference>
<evidence type="ECO:0000259" key="1">
    <source>
        <dbReference type="Pfam" id="PF13952"/>
    </source>
</evidence>
<organism evidence="2 3">
    <name type="scientific">Phoenix dactylifera</name>
    <name type="common">Date palm</name>
    <dbReference type="NCBI Taxonomy" id="42345"/>
    <lineage>
        <taxon>Eukaryota</taxon>
        <taxon>Viridiplantae</taxon>
        <taxon>Streptophyta</taxon>
        <taxon>Embryophyta</taxon>
        <taxon>Tracheophyta</taxon>
        <taxon>Spermatophyta</taxon>
        <taxon>Magnoliopsida</taxon>
        <taxon>Liliopsida</taxon>
        <taxon>Arecaceae</taxon>
        <taxon>Coryphoideae</taxon>
        <taxon>Phoeniceae</taxon>
        <taxon>Phoenix</taxon>
    </lineage>
</organism>
<keyword evidence="2" id="KW-1185">Reference proteome</keyword>
<dbReference type="PANTHER" id="PTHR48258">
    <property type="entry name" value="DUF4218 DOMAIN-CONTAINING PROTEIN-RELATED"/>
    <property type="match status" value="1"/>
</dbReference>
<dbReference type="AlphaFoldDB" id="A0A8B8ZID3"/>
<reference evidence="3" key="1">
    <citation type="submission" date="2025-08" db="UniProtKB">
        <authorList>
            <consortium name="RefSeq"/>
        </authorList>
    </citation>
    <scope>IDENTIFICATION</scope>
    <source>
        <tissue evidence="3">Young leaves</tissue>
    </source>
</reference>
<sequence>MMERNCSEELIVIARGPNNIVNRYDGFIINGFKFHTQEREKFRKTQNSGVMVEADGKNYYGALTDIYELDYYGKFKVVLFRCNWVDINSPRGLRQDINGFTLVNFSRLIHTGVLLKDDPFVFSSQARQVFFVQDSKDKNWSLVIKTKPRDLYDMGKRLEEEDDDTYTQCMPYNVVPTDEVNAPMSLIRMDVE</sequence>
<dbReference type="PANTHER" id="PTHR48258:SF15">
    <property type="entry name" value="OS02G0543900 PROTEIN"/>
    <property type="match status" value="1"/>
</dbReference>
<feature type="domain" description="DUF4216" evidence="1">
    <location>
        <begin position="68"/>
        <end position="143"/>
    </location>
</feature>
<protein>
    <submittedName>
        <fullName evidence="3">Uncharacterized protein LOC113461576</fullName>
    </submittedName>
</protein>
<dbReference type="KEGG" id="pda:113461576"/>
<accession>A0A8B8ZID3</accession>
<evidence type="ECO:0000313" key="3">
    <source>
        <dbReference type="RefSeq" id="XP_038973921.1"/>
    </source>
</evidence>
<dbReference type="GeneID" id="113461576"/>
<evidence type="ECO:0000313" key="2">
    <source>
        <dbReference type="Proteomes" id="UP000228380"/>
    </source>
</evidence>
<dbReference type="RefSeq" id="XP_038973921.1">
    <property type="nucleotide sequence ID" value="XM_039117993.1"/>
</dbReference>
<proteinExistence type="predicted"/>
<dbReference type="Proteomes" id="UP000228380">
    <property type="component" value="Unplaced"/>
</dbReference>